<dbReference type="Proteomes" id="UP001333110">
    <property type="component" value="Unassembled WGS sequence"/>
</dbReference>
<sequence length="1473" mass="167402">MQSQNGDSDKGLGGEVTAQEVSGESVNDTRNEATQTENEGNSVNTVSGIQAQLEGAKQESEEKSIENAINQGQSKDSLHEYSTGDTFRRVQKDVKTQEKAINCMSRADQQNEQKSDGDRKSVTSSFSQTTEEKRGCVRPPNQNEEADEAFYKQLAGVSQSLALVLMGDFNLPGVCWKYNTGERKQSRRFLECVEDSFLTQLVSEPTRGGASLDLLFTNREGLVGDVVVGGHLGLSDHDRIEFSTWGEVRRGMSKTTAMDFQRSVFGLLRTLVERVPWETVPKGKGVQEGWAFFKKEVLKAQEQAVPMCCKTNWWGRRPAWLNRELLLELRKKRRVYHFWKKGQATQEEYRDLVKSSREKIRKAKAQLELNLATVVRDNKKCFNKYINNRKRDKENLLSLLDVGGNIATKDEEKAEVLNAFFASVFNSQTSYPQGMQPPEQEDRDGGQNKTPIIQEEAVSDLLRHLDTHKSMGLDGIYPRVVRELAEELAKPLSIFYQQSWLTREVPDDWRLANVTPIYKKGQKEDPGNYRPVSLTSVPGKIMERFILSALNRLMQANQGIRPSQHGFMKGRSCLTNLISFYDQVTHLVDEGKAVDVVYLNFSKAFDTVSHSILLEKLAAHGLGGPTLRWVKNWLDGQAQRVVVNGVKSIWWPVTSGVHQGSVLGPVLFNIFINDLDEEIKCALSKFADDTELGRNVDLLEGRKALQRDLDRLDRWAEANCMRFNKAKCWVLHLGHNNPMQCYRLEEESLESCPAEEDLGTVLRPHLEYRVQFWAPRYKKEIEVLEHVQRRATKLVKGLEHKSYEEHLRELGLFSLEKRRLRGDLIALYNYLKGGCNEVGVGVFSQLASKTSVLSLFAKSLLRDYQLYETVDPVLSSRGSQITAMTKKILQDICKQQKLYLTPYLNDTLYLHYKGFGRLENLEEYTGLKCLWLECNGLTKIENLEALTELRCLYLQLNLIKKIENLEPLQKLDSLNISNNYVKTIENLSCLKVLQTLQIAHNKLQTVEDIQHLQECPSISVLDLSHNNLSDPSIITILETMPNLHVLNLMGNQVIKKIANYRKTLIVRLKLLTYLDDRPVFPKDRACAEAWAVGGLEAEKAEREKWETRERKKIQDSIDALAAIRQKAEEKKRGKYMEEGDASAKCGNGDATDILEGLCFNELVSSLGAPANSDDSDGNSNTSETSNISEEEETQEKTEKYRNESFDARDEVITLLRNRGGNTDFTSGSIPARIQEDAQESNSYKCSNFNKKTDDLSREKAATEKAMLPELDECAEIEQIKLETPEKLYLDELPDLEDTDVSEFPPEDKIFAQRQEYHPKIEIISEMTNDSDSALEENNKSMFENSVGEEVPTAIFSNVYKIHKEHEKEHLRPLVESFFTEPANSERYPEIKDKQASPSKPLIQEVITEPKDNLLLSPVCNRPHDPSPQEEDSKITVTCPSKITGKAVMEKHSAWLRVKDVLTKHKMTRTVRVG</sequence>
<evidence type="ECO:0000313" key="9">
    <source>
        <dbReference type="EMBL" id="KAK4814233.1"/>
    </source>
</evidence>
<evidence type="ECO:0000256" key="6">
    <source>
        <dbReference type="ARBA" id="ARBA00023273"/>
    </source>
</evidence>
<protein>
    <recommendedName>
        <fullName evidence="8">Reverse transcriptase domain-containing protein</fullName>
    </recommendedName>
</protein>
<evidence type="ECO:0000256" key="3">
    <source>
        <dbReference type="ARBA" id="ARBA00022614"/>
    </source>
</evidence>
<keyword evidence="4" id="KW-0677">Repeat</keyword>
<keyword evidence="10" id="KW-1185">Reference proteome</keyword>
<dbReference type="InterPro" id="IPR036691">
    <property type="entry name" value="Endo/exonu/phosph_ase_sf"/>
</dbReference>
<comment type="subcellular location">
    <subcellularLocation>
        <location evidence="1">Cell projection</location>
        <location evidence="1">Cilium</location>
    </subcellularLocation>
</comment>
<dbReference type="Gene3D" id="3.60.10.10">
    <property type="entry name" value="Endonuclease/exonuclease/phosphatase"/>
    <property type="match status" value="1"/>
</dbReference>
<comment type="similarity">
    <text evidence="2">Belongs to the DNAAF1 family.</text>
</comment>
<evidence type="ECO:0000256" key="1">
    <source>
        <dbReference type="ARBA" id="ARBA00004138"/>
    </source>
</evidence>
<keyword evidence="3" id="KW-0433">Leucine-rich repeat</keyword>
<dbReference type="SUPFAM" id="SSF52075">
    <property type="entry name" value="Outer arm dynein light chain 1"/>
    <property type="match status" value="1"/>
</dbReference>
<reference evidence="9 10" key="1">
    <citation type="journal article" date="2023" name="J. Hered.">
        <title>Chromosome-level genome of the wood stork (Mycteria americana) provides insight into avian chromosome evolution.</title>
        <authorList>
            <person name="Flamio R. Jr."/>
            <person name="Ramstad K.M."/>
        </authorList>
    </citation>
    <scope>NUCLEOTIDE SEQUENCE [LARGE SCALE GENOMIC DNA]</scope>
    <source>
        <strain evidence="9">JAX WOST 10</strain>
    </source>
</reference>
<feature type="compositionally biased region" description="Polar residues" evidence="7">
    <location>
        <begin position="19"/>
        <end position="50"/>
    </location>
</feature>
<dbReference type="PANTHER" id="PTHR33395:SF22">
    <property type="entry name" value="REVERSE TRANSCRIPTASE DOMAIN-CONTAINING PROTEIN"/>
    <property type="match status" value="1"/>
</dbReference>
<feature type="compositionally biased region" description="Basic and acidic residues" evidence="7">
    <location>
        <begin position="86"/>
        <end position="98"/>
    </location>
</feature>
<comment type="caution">
    <text evidence="9">The sequence shown here is derived from an EMBL/GenBank/DDBJ whole genome shotgun (WGS) entry which is preliminary data.</text>
</comment>
<dbReference type="FunFam" id="3.80.10.10:FF:000166">
    <property type="entry name" value="Dynein assembly factor 1, axonemal"/>
    <property type="match status" value="1"/>
</dbReference>
<dbReference type="InterPro" id="IPR001611">
    <property type="entry name" value="Leu-rich_rpt"/>
</dbReference>
<feature type="region of interest" description="Disordered" evidence="7">
    <location>
        <begin position="1169"/>
        <end position="1204"/>
    </location>
</feature>
<dbReference type="GO" id="GO:0007508">
    <property type="term" value="P:larval heart development"/>
    <property type="evidence" value="ECO:0007669"/>
    <property type="project" value="TreeGrafter"/>
</dbReference>
<dbReference type="InterPro" id="IPR032675">
    <property type="entry name" value="LRR_dom_sf"/>
</dbReference>
<dbReference type="SMART" id="SM00365">
    <property type="entry name" value="LRR_SD22"/>
    <property type="match status" value="4"/>
</dbReference>
<feature type="compositionally biased region" description="Basic and acidic residues" evidence="7">
    <location>
        <begin position="109"/>
        <end position="121"/>
    </location>
</feature>
<name>A0AAN7S0P4_MYCAM</name>
<dbReference type="PANTHER" id="PTHR33395">
    <property type="entry name" value="TRANSCRIPTASE, PUTATIVE-RELATED-RELATED"/>
    <property type="match status" value="1"/>
</dbReference>
<evidence type="ECO:0000256" key="7">
    <source>
        <dbReference type="SAM" id="MobiDB-lite"/>
    </source>
</evidence>
<keyword evidence="5" id="KW-0969">Cilium</keyword>
<evidence type="ECO:0000256" key="5">
    <source>
        <dbReference type="ARBA" id="ARBA00023069"/>
    </source>
</evidence>
<evidence type="ECO:0000313" key="10">
    <source>
        <dbReference type="Proteomes" id="UP001333110"/>
    </source>
</evidence>
<dbReference type="PROSITE" id="PS50878">
    <property type="entry name" value="RT_POL"/>
    <property type="match status" value="1"/>
</dbReference>
<keyword evidence="6" id="KW-0966">Cell projection</keyword>
<dbReference type="GO" id="GO:0031012">
    <property type="term" value="C:extracellular matrix"/>
    <property type="evidence" value="ECO:0007669"/>
    <property type="project" value="TreeGrafter"/>
</dbReference>
<feature type="compositionally biased region" description="Basic and acidic residues" evidence="7">
    <location>
        <begin position="56"/>
        <end position="65"/>
    </location>
</feature>
<feature type="compositionally biased region" description="Basic and acidic residues" evidence="7">
    <location>
        <begin position="1194"/>
        <end position="1204"/>
    </location>
</feature>
<accession>A0AAN7S0P4</accession>
<dbReference type="FunFam" id="3.80.10.10:FF:000331">
    <property type="entry name" value="Dynein assembly factor 1, axonemal homolog"/>
    <property type="match status" value="1"/>
</dbReference>
<feature type="domain" description="Reverse transcriptase" evidence="8">
    <location>
        <begin position="498"/>
        <end position="762"/>
    </location>
</feature>
<organism evidence="9 10">
    <name type="scientific">Mycteria americana</name>
    <name type="common">Wood stork</name>
    <dbReference type="NCBI Taxonomy" id="33587"/>
    <lineage>
        <taxon>Eukaryota</taxon>
        <taxon>Metazoa</taxon>
        <taxon>Chordata</taxon>
        <taxon>Craniata</taxon>
        <taxon>Vertebrata</taxon>
        <taxon>Euteleostomi</taxon>
        <taxon>Archelosauria</taxon>
        <taxon>Archosauria</taxon>
        <taxon>Dinosauria</taxon>
        <taxon>Saurischia</taxon>
        <taxon>Theropoda</taxon>
        <taxon>Coelurosauria</taxon>
        <taxon>Aves</taxon>
        <taxon>Neognathae</taxon>
        <taxon>Neoaves</taxon>
        <taxon>Aequornithes</taxon>
        <taxon>Ciconiiformes</taxon>
        <taxon>Ciconiidae</taxon>
        <taxon>Mycteria</taxon>
    </lineage>
</organism>
<dbReference type="SUPFAM" id="SSF56672">
    <property type="entry name" value="DNA/RNA polymerases"/>
    <property type="match status" value="1"/>
</dbReference>
<dbReference type="CDD" id="cd01650">
    <property type="entry name" value="RT_nLTR_like"/>
    <property type="match status" value="1"/>
</dbReference>
<feature type="compositionally biased region" description="Low complexity" evidence="7">
    <location>
        <begin position="1177"/>
        <end position="1187"/>
    </location>
</feature>
<dbReference type="PROSITE" id="PS51450">
    <property type="entry name" value="LRR"/>
    <property type="match status" value="4"/>
</dbReference>
<evidence type="ECO:0000256" key="4">
    <source>
        <dbReference type="ARBA" id="ARBA00022737"/>
    </source>
</evidence>
<dbReference type="GO" id="GO:0005929">
    <property type="term" value="C:cilium"/>
    <property type="evidence" value="ECO:0007669"/>
    <property type="project" value="UniProtKB-SubCell"/>
</dbReference>
<evidence type="ECO:0000259" key="8">
    <source>
        <dbReference type="PROSITE" id="PS50878"/>
    </source>
</evidence>
<gene>
    <name evidence="9" type="ORF">QYF61_012729</name>
</gene>
<dbReference type="Pfam" id="PF00078">
    <property type="entry name" value="RVT_1"/>
    <property type="match status" value="1"/>
</dbReference>
<dbReference type="InterPro" id="IPR000477">
    <property type="entry name" value="RT_dom"/>
</dbReference>
<dbReference type="InterPro" id="IPR043502">
    <property type="entry name" value="DNA/RNA_pol_sf"/>
</dbReference>
<dbReference type="GO" id="GO:0061343">
    <property type="term" value="P:cell adhesion involved in heart morphogenesis"/>
    <property type="evidence" value="ECO:0007669"/>
    <property type="project" value="TreeGrafter"/>
</dbReference>
<dbReference type="EMBL" id="JAUNZN010000011">
    <property type="protein sequence ID" value="KAK4814233.1"/>
    <property type="molecule type" value="Genomic_DNA"/>
</dbReference>
<evidence type="ECO:0000256" key="2">
    <source>
        <dbReference type="ARBA" id="ARBA00006453"/>
    </source>
</evidence>
<dbReference type="Pfam" id="PF14580">
    <property type="entry name" value="LRR_9"/>
    <property type="match status" value="1"/>
</dbReference>
<proteinExistence type="inferred from homology"/>
<feature type="region of interest" description="Disordered" evidence="7">
    <location>
        <begin position="1"/>
        <end position="142"/>
    </location>
</feature>
<dbReference type="Gene3D" id="3.80.10.10">
    <property type="entry name" value="Ribonuclease Inhibitor"/>
    <property type="match status" value="2"/>
</dbReference>